<keyword evidence="2 4" id="KW-0863">Zinc-finger</keyword>
<evidence type="ECO:0000259" key="5">
    <source>
        <dbReference type="PROSITE" id="PS50089"/>
    </source>
</evidence>
<dbReference type="EMBL" id="HBHX01030150">
    <property type="protein sequence ID" value="CAE0116102.1"/>
    <property type="molecule type" value="Transcribed_RNA"/>
</dbReference>
<dbReference type="InterPro" id="IPR013083">
    <property type="entry name" value="Znf_RING/FYVE/PHD"/>
</dbReference>
<keyword evidence="3" id="KW-0862">Zinc</keyword>
<evidence type="ECO:0000256" key="3">
    <source>
        <dbReference type="ARBA" id="ARBA00022833"/>
    </source>
</evidence>
<accession>A0A7S3AUW1</accession>
<dbReference type="Gene3D" id="3.30.40.10">
    <property type="entry name" value="Zinc/RING finger domain, C3HC4 (zinc finger)"/>
    <property type="match status" value="1"/>
</dbReference>
<dbReference type="AlphaFoldDB" id="A0A7S3AUW1"/>
<organism evidence="6">
    <name type="scientific">Haptolina ericina</name>
    <dbReference type="NCBI Taxonomy" id="156174"/>
    <lineage>
        <taxon>Eukaryota</taxon>
        <taxon>Haptista</taxon>
        <taxon>Haptophyta</taxon>
        <taxon>Prymnesiophyceae</taxon>
        <taxon>Prymnesiales</taxon>
        <taxon>Prymnesiaceae</taxon>
        <taxon>Haptolina</taxon>
    </lineage>
</organism>
<dbReference type="InterPro" id="IPR027370">
    <property type="entry name" value="Znf-RING_euk"/>
</dbReference>
<dbReference type="GO" id="GO:0008270">
    <property type="term" value="F:zinc ion binding"/>
    <property type="evidence" value="ECO:0007669"/>
    <property type="project" value="UniProtKB-KW"/>
</dbReference>
<gene>
    <name evidence="6" type="ORF">HERI1096_LOCUS16787</name>
</gene>
<dbReference type="Pfam" id="PF13445">
    <property type="entry name" value="zf-RING_UBOX"/>
    <property type="match status" value="1"/>
</dbReference>
<evidence type="ECO:0000256" key="1">
    <source>
        <dbReference type="ARBA" id="ARBA00022723"/>
    </source>
</evidence>
<reference evidence="6" key="1">
    <citation type="submission" date="2021-01" db="EMBL/GenBank/DDBJ databases">
        <authorList>
            <person name="Corre E."/>
            <person name="Pelletier E."/>
            <person name="Niang G."/>
            <person name="Scheremetjew M."/>
            <person name="Finn R."/>
            <person name="Kale V."/>
            <person name="Holt S."/>
            <person name="Cochrane G."/>
            <person name="Meng A."/>
            <person name="Brown T."/>
            <person name="Cohen L."/>
        </authorList>
    </citation>
    <scope>NUCLEOTIDE SEQUENCE</scope>
    <source>
        <strain evidence="6">CCMP281</strain>
    </source>
</reference>
<protein>
    <recommendedName>
        <fullName evidence="5">RING-type domain-containing protein</fullName>
    </recommendedName>
</protein>
<dbReference type="SUPFAM" id="SSF57850">
    <property type="entry name" value="RING/U-box"/>
    <property type="match status" value="1"/>
</dbReference>
<dbReference type="SMART" id="SM00184">
    <property type="entry name" value="RING"/>
    <property type="match status" value="1"/>
</dbReference>
<evidence type="ECO:0000256" key="4">
    <source>
        <dbReference type="PROSITE-ProRule" id="PRU00175"/>
    </source>
</evidence>
<keyword evidence="1" id="KW-0479">Metal-binding</keyword>
<dbReference type="InterPro" id="IPR001841">
    <property type="entry name" value="Znf_RING"/>
</dbReference>
<proteinExistence type="predicted"/>
<name>A0A7S3AUW1_9EUKA</name>
<evidence type="ECO:0000313" key="6">
    <source>
        <dbReference type="EMBL" id="CAE0116102.1"/>
    </source>
</evidence>
<evidence type="ECO:0000256" key="2">
    <source>
        <dbReference type="ARBA" id="ARBA00022771"/>
    </source>
</evidence>
<dbReference type="PROSITE" id="PS50089">
    <property type="entry name" value="ZF_RING_2"/>
    <property type="match status" value="1"/>
</dbReference>
<sequence length="189" mass="20693">MTLWNKEADEAEGCPVCLMPYTEDPAAASARAVGAFSCTHSICLECSRGLIATAAEYRCPTCRAEAADPAPEWLHRQRVDPALVTARCHAVEREREEHRLAQQEVVIAVLGHVLGGSSSSTADQNVADLRRIIDRPHWSRDRILLASFVGDLVVGHAIRQLMVERGVTRLDLGQGIVVEDDGLQESDLE</sequence>
<feature type="domain" description="RING-type" evidence="5">
    <location>
        <begin position="14"/>
        <end position="63"/>
    </location>
</feature>